<evidence type="ECO:0000256" key="1">
    <source>
        <dbReference type="SAM" id="MobiDB-lite"/>
    </source>
</evidence>
<dbReference type="EMBL" id="GISG01089077">
    <property type="protein sequence ID" value="MBA4634043.1"/>
    <property type="molecule type" value="Transcribed_RNA"/>
</dbReference>
<feature type="compositionally biased region" description="Pro residues" evidence="1">
    <location>
        <begin position="92"/>
        <end position="105"/>
    </location>
</feature>
<accession>A0A7C9D857</accession>
<organism evidence="2">
    <name type="scientific">Opuntia streptacantha</name>
    <name type="common">Prickly pear cactus</name>
    <name type="synonym">Opuntia cardona</name>
    <dbReference type="NCBI Taxonomy" id="393608"/>
    <lineage>
        <taxon>Eukaryota</taxon>
        <taxon>Viridiplantae</taxon>
        <taxon>Streptophyta</taxon>
        <taxon>Embryophyta</taxon>
        <taxon>Tracheophyta</taxon>
        <taxon>Spermatophyta</taxon>
        <taxon>Magnoliopsida</taxon>
        <taxon>eudicotyledons</taxon>
        <taxon>Gunneridae</taxon>
        <taxon>Pentapetalae</taxon>
        <taxon>Caryophyllales</taxon>
        <taxon>Cactineae</taxon>
        <taxon>Cactaceae</taxon>
        <taxon>Opuntioideae</taxon>
        <taxon>Opuntia</taxon>
    </lineage>
</organism>
<evidence type="ECO:0000313" key="2">
    <source>
        <dbReference type="EMBL" id="MBA4634043.1"/>
    </source>
</evidence>
<sequence>MMMMMIFQNNYNNNKFPCFDSSSNDSKLRTRSSSLDHHCLVPTPFLQPPVCRQTTNARRVRRQPLYLGPPPNYPLSLPKSYHGPLRRFSSIPPTPILPQRDPPPLIATTQR</sequence>
<name>A0A7C9D857_OPUST</name>
<reference evidence="2" key="2">
    <citation type="submission" date="2020-07" db="EMBL/GenBank/DDBJ databases">
        <authorList>
            <person name="Vera ALvarez R."/>
            <person name="Arias-Moreno D.M."/>
            <person name="Jimenez-Jacinto V."/>
            <person name="Jimenez-Bremont J.F."/>
            <person name="Swaminathan K."/>
            <person name="Moose S.P."/>
            <person name="Guerrero-Gonzalez M.L."/>
            <person name="Marino-Ramirez L."/>
            <person name="Landsman D."/>
            <person name="Rodriguez-Kessler M."/>
            <person name="Delgado-Sanchez P."/>
        </authorList>
    </citation>
    <scope>NUCLEOTIDE SEQUENCE</scope>
    <source>
        <tissue evidence="2">Cladode</tissue>
    </source>
</reference>
<feature type="region of interest" description="Disordered" evidence="1">
    <location>
        <begin position="56"/>
        <end position="111"/>
    </location>
</feature>
<dbReference type="AlphaFoldDB" id="A0A7C9D857"/>
<reference evidence="2" key="1">
    <citation type="journal article" date="2013" name="J. Plant Res.">
        <title>Effect of fungi and light on seed germination of three Opuntia species from semiarid lands of central Mexico.</title>
        <authorList>
            <person name="Delgado-Sanchez P."/>
            <person name="Jimenez-Bremont J.F."/>
            <person name="Guerrero-Gonzalez Mde L."/>
            <person name="Flores J."/>
        </authorList>
    </citation>
    <scope>NUCLEOTIDE SEQUENCE</scope>
    <source>
        <tissue evidence="2">Cladode</tissue>
    </source>
</reference>
<protein>
    <submittedName>
        <fullName evidence="2">Uncharacterized protein</fullName>
    </submittedName>
</protein>
<proteinExistence type="predicted"/>